<keyword evidence="3" id="KW-0813">Transport</keyword>
<keyword evidence="8 10" id="KW-1133">Transmembrane helix</keyword>
<dbReference type="Gene3D" id="2.30.42.10">
    <property type="match status" value="1"/>
</dbReference>
<dbReference type="InterPro" id="IPR001639">
    <property type="entry name" value="T2SS_protein-GspC"/>
</dbReference>
<dbReference type="GO" id="GO:0005886">
    <property type="term" value="C:plasma membrane"/>
    <property type="evidence" value="ECO:0007669"/>
    <property type="project" value="UniProtKB-SubCell"/>
</dbReference>
<dbReference type="Proteomes" id="UP000326287">
    <property type="component" value="Chromosome"/>
</dbReference>
<dbReference type="OrthoDB" id="1491375at2"/>
<dbReference type="NCBIfam" id="TIGR01713">
    <property type="entry name" value="typeII_sec_gspC"/>
    <property type="match status" value="1"/>
</dbReference>
<dbReference type="Pfam" id="PF11356">
    <property type="entry name" value="T2SSC"/>
    <property type="match status" value="1"/>
</dbReference>
<dbReference type="SUPFAM" id="SSF50156">
    <property type="entry name" value="PDZ domain-like"/>
    <property type="match status" value="1"/>
</dbReference>
<dbReference type="GO" id="GO:0015627">
    <property type="term" value="C:type II protein secretion system complex"/>
    <property type="evidence" value="ECO:0007669"/>
    <property type="project" value="InterPro"/>
</dbReference>
<organism evidence="12 13">
    <name type="scientific">Halioglobus maricola</name>
    <dbReference type="NCBI Taxonomy" id="2601894"/>
    <lineage>
        <taxon>Bacteria</taxon>
        <taxon>Pseudomonadati</taxon>
        <taxon>Pseudomonadota</taxon>
        <taxon>Gammaproteobacteria</taxon>
        <taxon>Cellvibrionales</taxon>
        <taxon>Halieaceae</taxon>
        <taxon>Halioglobus</taxon>
    </lineage>
</organism>
<evidence type="ECO:0000256" key="3">
    <source>
        <dbReference type="ARBA" id="ARBA00022448"/>
    </source>
</evidence>
<evidence type="ECO:0000313" key="12">
    <source>
        <dbReference type="EMBL" id="QFU77760.1"/>
    </source>
</evidence>
<sequence length="328" mass="36153">MSAFIDPVLRQIGQPTNLRRIRNFAIVLLVCWLLYSLARIVWALAVPAEEISQVAPAINPIQFQGDSVGRAEVDIEAMRDWHLFGEVGAEAPAVIEEVVTETSDALAREGIEKGARESRLQLKLRGVVASTEDGLGHAIIEHRNKQAVYAVEDKLPVSGRVTLAKVMQRQVVLDNGGTYELLTLFEETELDVQADTRSKPAPQRKTLTKAEVDKRSDTSATELARGYRERLYQNPQSLAEVVNVAAVRNDGNLQGYRVSPGKDKDQFKQLGFKSGDLVTSVNGIALDDPSNTMRLYQTLRTATEAVFELERGDQPVSITVSLGETQAQ</sequence>
<keyword evidence="7" id="KW-0653">Protein transport</keyword>
<name>A0A5P9NPL3_9GAMM</name>
<keyword evidence="5" id="KW-0997">Cell inner membrane</keyword>
<evidence type="ECO:0000256" key="5">
    <source>
        <dbReference type="ARBA" id="ARBA00022519"/>
    </source>
</evidence>
<evidence type="ECO:0000256" key="1">
    <source>
        <dbReference type="ARBA" id="ARBA00004533"/>
    </source>
</evidence>
<keyword evidence="4" id="KW-1003">Cell membrane</keyword>
<dbReference type="InterPro" id="IPR024961">
    <property type="entry name" value="T2SS_GspC_N"/>
</dbReference>
<gene>
    <name evidence="12" type="primary">gspC</name>
    <name evidence="12" type="ORF">EY643_04780</name>
</gene>
<dbReference type="KEGG" id="halc:EY643_04780"/>
<keyword evidence="9 10" id="KW-0472">Membrane</keyword>
<evidence type="ECO:0000256" key="2">
    <source>
        <dbReference type="ARBA" id="ARBA00007986"/>
    </source>
</evidence>
<evidence type="ECO:0000256" key="4">
    <source>
        <dbReference type="ARBA" id="ARBA00022475"/>
    </source>
</evidence>
<comment type="similarity">
    <text evidence="2">Belongs to the GSP C family.</text>
</comment>
<proteinExistence type="inferred from homology"/>
<evidence type="ECO:0000256" key="7">
    <source>
        <dbReference type="ARBA" id="ARBA00022927"/>
    </source>
</evidence>
<accession>A0A5P9NPL3</accession>
<dbReference type="GO" id="GO:0015628">
    <property type="term" value="P:protein secretion by the type II secretion system"/>
    <property type="evidence" value="ECO:0007669"/>
    <property type="project" value="InterPro"/>
</dbReference>
<dbReference type="AlphaFoldDB" id="A0A5P9NPL3"/>
<feature type="domain" description="Type II secretion system protein GspC N-terminal" evidence="11">
    <location>
        <begin position="27"/>
        <end position="184"/>
    </location>
</feature>
<keyword evidence="13" id="KW-1185">Reference proteome</keyword>
<evidence type="ECO:0000256" key="10">
    <source>
        <dbReference type="SAM" id="Phobius"/>
    </source>
</evidence>
<evidence type="ECO:0000256" key="9">
    <source>
        <dbReference type="ARBA" id="ARBA00023136"/>
    </source>
</evidence>
<feature type="transmembrane region" description="Helical" evidence="10">
    <location>
        <begin position="21"/>
        <end position="45"/>
    </location>
</feature>
<comment type="subcellular location">
    <subcellularLocation>
        <location evidence="1">Cell inner membrane</location>
    </subcellularLocation>
</comment>
<dbReference type="Gene3D" id="2.30.30.830">
    <property type="match status" value="1"/>
</dbReference>
<keyword evidence="6 10" id="KW-0812">Transmembrane</keyword>
<reference evidence="12 13" key="1">
    <citation type="submission" date="2019-02" db="EMBL/GenBank/DDBJ databases">
        <authorList>
            <person name="Li S.-H."/>
        </authorList>
    </citation>
    <scope>NUCLEOTIDE SEQUENCE [LARGE SCALE GENOMIC DNA]</scope>
    <source>
        <strain evidence="12 13">IMCC14385</strain>
    </source>
</reference>
<evidence type="ECO:0000313" key="13">
    <source>
        <dbReference type="Proteomes" id="UP000326287"/>
    </source>
</evidence>
<protein>
    <submittedName>
        <fullName evidence="12">Type II secretion system protein GspC</fullName>
    </submittedName>
</protein>
<dbReference type="EMBL" id="CP036422">
    <property type="protein sequence ID" value="QFU77760.1"/>
    <property type="molecule type" value="Genomic_DNA"/>
</dbReference>
<evidence type="ECO:0000256" key="8">
    <source>
        <dbReference type="ARBA" id="ARBA00022989"/>
    </source>
</evidence>
<evidence type="ECO:0000259" key="11">
    <source>
        <dbReference type="Pfam" id="PF11356"/>
    </source>
</evidence>
<evidence type="ECO:0000256" key="6">
    <source>
        <dbReference type="ARBA" id="ARBA00022692"/>
    </source>
</evidence>
<dbReference type="InterPro" id="IPR036034">
    <property type="entry name" value="PDZ_sf"/>
</dbReference>